<keyword evidence="3" id="KW-0862">Zinc</keyword>
<dbReference type="PANTHER" id="PTHR28620:SF1">
    <property type="entry name" value="CENP-V_GFA DOMAIN-CONTAINING PROTEIN"/>
    <property type="match status" value="1"/>
</dbReference>
<protein>
    <recommendedName>
        <fullName evidence="4">CENP-V/GFA domain-containing protein</fullName>
    </recommendedName>
</protein>
<comment type="similarity">
    <text evidence="1">Belongs to the Gfa family.</text>
</comment>
<reference evidence="5" key="1">
    <citation type="journal article" date="2020" name="Stud. Mycol.">
        <title>101 Dothideomycetes genomes: a test case for predicting lifestyles and emergence of pathogens.</title>
        <authorList>
            <person name="Haridas S."/>
            <person name="Albert R."/>
            <person name="Binder M."/>
            <person name="Bloem J."/>
            <person name="Labutti K."/>
            <person name="Salamov A."/>
            <person name="Andreopoulos B."/>
            <person name="Baker S."/>
            <person name="Barry K."/>
            <person name="Bills G."/>
            <person name="Bluhm B."/>
            <person name="Cannon C."/>
            <person name="Castanera R."/>
            <person name="Culley D."/>
            <person name="Daum C."/>
            <person name="Ezra D."/>
            <person name="Gonzalez J."/>
            <person name="Henrissat B."/>
            <person name="Kuo A."/>
            <person name="Liang C."/>
            <person name="Lipzen A."/>
            <person name="Lutzoni F."/>
            <person name="Magnuson J."/>
            <person name="Mondo S."/>
            <person name="Nolan M."/>
            <person name="Ohm R."/>
            <person name="Pangilinan J."/>
            <person name="Park H.-J."/>
            <person name="Ramirez L."/>
            <person name="Alfaro M."/>
            <person name="Sun H."/>
            <person name="Tritt A."/>
            <person name="Yoshinaga Y."/>
            <person name="Zwiers L.-H."/>
            <person name="Turgeon B."/>
            <person name="Goodwin S."/>
            <person name="Spatafora J."/>
            <person name="Crous P."/>
            <person name="Grigoriev I."/>
        </authorList>
    </citation>
    <scope>NUCLEOTIDE SEQUENCE</scope>
    <source>
        <strain evidence="5">CBS 116435</strain>
    </source>
</reference>
<accession>A0A9P4UUR7</accession>
<organism evidence="5 6">
    <name type="scientific">Polychaeton citri CBS 116435</name>
    <dbReference type="NCBI Taxonomy" id="1314669"/>
    <lineage>
        <taxon>Eukaryota</taxon>
        <taxon>Fungi</taxon>
        <taxon>Dikarya</taxon>
        <taxon>Ascomycota</taxon>
        <taxon>Pezizomycotina</taxon>
        <taxon>Dothideomycetes</taxon>
        <taxon>Dothideomycetidae</taxon>
        <taxon>Capnodiales</taxon>
        <taxon>Capnodiaceae</taxon>
        <taxon>Polychaeton</taxon>
    </lineage>
</organism>
<evidence type="ECO:0000313" key="5">
    <source>
        <dbReference type="EMBL" id="KAF2726043.1"/>
    </source>
</evidence>
<dbReference type="InterPro" id="IPR052355">
    <property type="entry name" value="CENP-V-like"/>
</dbReference>
<evidence type="ECO:0000256" key="2">
    <source>
        <dbReference type="ARBA" id="ARBA00022723"/>
    </source>
</evidence>
<dbReference type="OrthoDB" id="2993351at2759"/>
<keyword evidence="6" id="KW-1185">Reference proteome</keyword>
<keyword evidence="2" id="KW-0479">Metal-binding</keyword>
<dbReference type="GO" id="GO:0016846">
    <property type="term" value="F:carbon-sulfur lyase activity"/>
    <property type="evidence" value="ECO:0007669"/>
    <property type="project" value="InterPro"/>
</dbReference>
<evidence type="ECO:0000313" key="6">
    <source>
        <dbReference type="Proteomes" id="UP000799441"/>
    </source>
</evidence>
<dbReference type="InterPro" id="IPR006913">
    <property type="entry name" value="CENP-V/GFA"/>
</dbReference>
<dbReference type="AlphaFoldDB" id="A0A9P4UUR7"/>
<evidence type="ECO:0000259" key="4">
    <source>
        <dbReference type="PROSITE" id="PS51891"/>
    </source>
</evidence>
<dbReference type="GO" id="GO:0046872">
    <property type="term" value="F:metal ion binding"/>
    <property type="evidence" value="ECO:0007669"/>
    <property type="project" value="UniProtKB-KW"/>
</dbReference>
<dbReference type="PANTHER" id="PTHR28620">
    <property type="entry name" value="CENTROMERE PROTEIN V"/>
    <property type="match status" value="1"/>
</dbReference>
<dbReference type="PROSITE" id="PS51891">
    <property type="entry name" value="CENP_V_GFA"/>
    <property type="match status" value="1"/>
</dbReference>
<name>A0A9P4UUR7_9PEZI</name>
<sequence length="112" mass="12789">MHATCHCAAISITAPQPTNTINECQCGVCFRYGAVWAYYPLDQVAITKQEGLSTRIYQCNEKSIEFHFCERCNGLMYWWPVDEKGAPKMGLNTKMVVDRKELMGIEVEKEFA</sequence>
<evidence type="ECO:0000256" key="3">
    <source>
        <dbReference type="ARBA" id="ARBA00022833"/>
    </source>
</evidence>
<dbReference type="Pfam" id="PF04828">
    <property type="entry name" value="GFA"/>
    <property type="match status" value="1"/>
</dbReference>
<dbReference type="Proteomes" id="UP000799441">
    <property type="component" value="Unassembled WGS sequence"/>
</dbReference>
<dbReference type="EMBL" id="MU003765">
    <property type="protein sequence ID" value="KAF2726043.1"/>
    <property type="molecule type" value="Genomic_DNA"/>
</dbReference>
<comment type="caution">
    <text evidence="5">The sequence shown here is derived from an EMBL/GenBank/DDBJ whole genome shotgun (WGS) entry which is preliminary data.</text>
</comment>
<feature type="domain" description="CENP-V/GFA" evidence="4">
    <location>
        <begin position="1"/>
        <end position="112"/>
    </location>
</feature>
<evidence type="ECO:0000256" key="1">
    <source>
        <dbReference type="ARBA" id="ARBA00005495"/>
    </source>
</evidence>
<dbReference type="Gene3D" id="2.170.150.70">
    <property type="match status" value="1"/>
</dbReference>
<dbReference type="InterPro" id="IPR011057">
    <property type="entry name" value="Mss4-like_sf"/>
</dbReference>
<gene>
    <name evidence="5" type="ORF">K431DRAFT_280080</name>
</gene>
<dbReference type="SUPFAM" id="SSF51316">
    <property type="entry name" value="Mss4-like"/>
    <property type="match status" value="1"/>
</dbReference>
<proteinExistence type="inferred from homology"/>